<dbReference type="Proteomes" id="UP000821845">
    <property type="component" value="Chromosome 1"/>
</dbReference>
<protein>
    <submittedName>
        <fullName evidence="1">Uncharacterized protein</fullName>
    </submittedName>
</protein>
<comment type="caution">
    <text evidence="1">The sequence shown here is derived from an EMBL/GenBank/DDBJ whole genome shotgun (WGS) entry which is preliminary data.</text>
</comment>
<organism evidence="1 2">
    <name type="scientific">Hyalomma asiaticum</name>
    <name type="common">Tick</name>
    <dbReference type="NCBI Taxonomy" id="266040"/>
    <lineage>
        <taxon>Eukaryota</taxon>
        <taxon>Metazoa</taxon>
        <taxon>Ecdysozoa</taxon>
        <taxon>Arthropoda</taxon>
        <taxon>Chelicerata</taxon>
        <taxon>Arachnida</taxon>
        <taxon>Acari</taxon>
        <taxon>Parasitiformes</taxon>
        <taxon>Ixodida</taxon>
        <taxon>Ixodoidea</taxon>
        <taxon>Ixodidae</taxon>
        <taxon>Hyalomminae</taxon>
        <taxon>Hyalomma</taxon>
    </lineage>
</organism>
<sequence length="165" mass="17757">MAAGASHGDIVRWAGDLRCVSRSPPRRIVLAPGCVPVGQQQRALFAPISGRCYGICGTVGNGRGEIVFATPSSFPAERLGGVGYKRRDQCAFNRPHALHGGFYCICLSGPCDDFRFRLAPEPFPRQPPPRAPLLRPLIVRLRKLRSDSDQGAGAIKSQCTVIAAC</sequence>
<name>A0ACB7TRZ1_HYAAI</name>
<proteinExistence type="predicted"/>
<keyword evidence="2" id="KW-1185">Reference proteome</keyword>
<reference evidence="1" key="1">
    <citation type="submission" date="2020-05" db="EMBL/GenBank/DDBJ databases">
        <title>Large-scale comparative analyses of tick genomes elucidate their genetic diversity and vector capacities.</title>
        <authorList>
            <person name="Jia N."/>
            <person name="Wang J."/>
            <person name="Shi W."/>
            <person name="Du L."/>
            <person name="Sun Y."/>
            <person name="Zhan W."/>
            <person name="Jiang J."/>
            <person name="Wang Q."/>
            <person name="Zhang B."/>
            <person name="Ji P."/>
            <person name="Sakyi L.B."/>
            <person name="Cui X."/>
            <person name="Yuan T."/>
            <person name="Jiang B."/>
            <person name="Yang W."/>
            <person name="Lam T.T.-Y."/>
            <person name="Chang Q."/>
            <person name="Ding S."/>
            <person name="Wang X."/>
            <person name="Zhu J."/>
            <person name="Ruan X."/>
            <person name="Zhao L."/>
            <person name="Wei J."/>
            <person name="Que T."/>
            <person name="Du C."/>
            <person name="Cheng J."/>
            <person name="Dai P."/>
            <person name="Han X."/>
            <person name="Huang E."/>
            <person name="Gao Y."/>
            <person name="Liu J."/>
            <person name="Shao H."/>
            <person name="Ye R."/>
            <person name="Li L."/>
            <person name="Wei W."/>
            <person name="Wang X."/>
            <person name="Wang C."/>
            <person name="Yang T."/>
            <person name="Huo Q."/>
            <person name="Li W."/>
            <person name="Guo W."/>
            <person name="Chen H."/>
            <person name="Zhou L."/>
            <person name="Ni X."/>
            <person name="Tian J."/>
            <person name="Zhou Y."/>
            <person name="Sheng Y."/>
            <person name="Liu T."/>
            <person name="Pan Y."/>
            <person name="Xia L."/>
            <person name="Li J."/>
            <person name="Zhao F."/>
            <person name="Cao W."/>
        </authorList>
    </citation>
    <scope>NUCLEOTIDE SEQUENCE</scope>
    <source>
        <strain evidence="1">Hyas-2018</strain>
    </source>
</reference>
<dbReference type="EMBL" id="CM023481">
    <property type="protein sequence ID" value="KAH6948963.1"/>
    <property type="molecule type" value="Genomic_DNA"/>
</dbReference>
<evidence type="ECO:0000313" key="1">
    <source>
        <dbReference type="EMBL" id="KAH6948963.1"/>
    </source>
</evidence>
<evidence type="ECO:0000313" key="2">
    <source>
        <dbReference type="Proteomes" id="UP000821845"/>
    </source>
</evidence>
<accession>A0ACB7TRZ1</accession>
<gene>
    <name evidence="1" type="ORF">HPB50_027229</name>
</gene>